<evidence type="ECO:0000256" key="1">
    <source>
        <dbReference type="SAM" id="MobiDB-lite"/>
    </source>
</evidence>
<dbReference type="VEuPathDB" id="FungiDB:A1Q1_02638"/>
<dbReference type="InterPro" id="IPR052926">
    <property type="entry name" value="Metallo-beta-lactamase_dom"/>
</dbReference>
<dbReference type="Pfam" id="PF00753">
    <property type="entry name" value="Lactamase_B"/>
    <property type="match status" value="1"/>
</dbReference>
<feature type="compositionally biased region" description="Basic and acidic residues" evidence="1">
    <location>
        <begin position="227"/>
        <end position="236"/>
    </location>
</feature>
<sequence>MAQRVDKLEFLVLVDNSIERLQRLPPGFSHELPQHLHHHLNPVDELTGLPLTRFEDFCCGAHGLSILITTIGDEQFQVLFDTGPEGLSIRRNVEALDVDLTKLDAFVLSHWHRDHSGGILETLKMRNAQGAQTPLKLDLHPDRPIRRGLAPGPKYVPITNWLPDPSFSEMRALNGAPDLHAEGHEIKNAAGKGTGVYVSGEIPRVHPFEKGLPGAVTWMLNEDEKDADGSKAKGEEAMPTSGSEAQAAKPRGGWVTDELLKDERYVAVDVKGHGLVLFSACSHAGICNVISSTPDVFNKRPVHMVVGGLHLIPIETQPVAETVNFLGKRMSPRPDWIVPLHCTGVEARGKLIDEFGKQCIPSGVGIKVTVEGDEEKDRKLDDVDLVINSTEGGIRRTLTERLRCSRLSTTLAEDGADLRADGSANGAVVAPSPSPPKAVALLDPVIDDRVLRALPASAGNVASNVSAHHDEVDAGRLRLPRRREASPSDQGAVRRALTAALALLSQLNVLERVEERERVFPVRQRVLGHNVLVAVLVIRRVWSQRTCPSFRCQAVK</sequence>
<dbReference type="InterPro" id="IPR036866">
    <property type="entry name" value="RibonucZ/Hydroxyglut_hydro"/>
</dbReference>
<reference evidence="3 4" key="1">
    <citation type="journal article" date="2012" name="Eukaryot. Cell">
        <title>Draft genome sequence of CBS 2479, the standard type strain of Trichosporon asahii.</title>
        <authorList>
            <person name="Yang R.Y."/>
            <person name="Li H.T."/>
            <person name="Zhu H."/>
            <person name="Zhou G.P."/>
            <person name="Wang M."/>
            <person name="Wang L."/>
        </authorList>
    </citation>
    <scope>NUCLEOTIDE SEQUENCE [LARGE SCALE GENOMIC DNA]</scope>
    <source>
        <strain evidence="4">ATCC 90039 / CBS 2479 / JCM 2466 / KCTC 7840 / NCYC 2677 / UAMH 7654</strain>
    </source>
</reference>
<evidence type="ECO:0000313" key="3">
    <source>
        <dbReference type="EMBL" id="EJT48355.1"/>
    </source>
</evidence>
<feature type="domain" description="Metallo-beta-lactamase" evidence="2">
    <location>
        <begin position="65"/>
        <end position="148"/>
    </location>
</feature>
<dbReference type="Gene3D" id="3.60.15.10">
    <property type="entry name" value="Ribonuclease Z/Hydroxyacylglutathione hydrolase-like"/>
    <property type="match status" value="1"/>
</dbReference>
<accession>J4UBT4</accession>
<name>J4UBT4_TRIAS</name>
<dbReference type="PANTHER" id="PTHR13754">
    <property type="entry name" value="METALLO-BETA-LACTAMASE SUPERFAMILY PROTEIN"/>
    <property type="match status" value="1"/>
</dbReference>
<dbReference type="Proteomes" id="UP000002748">
    <property type="component" value="Unassembled WGS sequence"/>
</dbReference>
<dbReference type="InterPro" id="IPR041712">
    <property type="entry name" value="DHPS-like_MBL-fold"/>
</dbReference>
<dbReference type="CDD" id="cd07713">
    <property type="entry name" value="DHPS-like_MBL-fold"/>
    <property type="match status" value="1"/>
</dbReference>
<feature type="region of interest" description="Disordered" evidence="1">
    <location>
        <begin position="225"/>
        <end position="250"/>
    </location>
</feature>
<evidence type="ECO:0000313" key="4">
    <source>
        <dbReference type="Proteomes" id="UP000002748"/>
    </source>
</evidence>
<proteinExistence type="predicted"/>
<dbReference type="EMBL" id="ALBS01000206">
    <property type="protein sequence ID" value="EJT48355.1"/>
    <property type="molecule type" value="Genomic_DNA"/>
</dbReference>
<organism evidence="3 4">
    <name type="scientific">Trichosporon asahii var. asahii (strain ATCC 90039 / CBS 2479 / JCM 2466 / KCTC 7840 / NBRC 103889/ NCYC 2677 / UAMH 7654)</name>
    <name type="common">Yeast</name>
    <dbReference type="NCBI Taxonomy" id="1186058"/>
    <lineage>
        <taxon>Eukaryota</taxon>
        <taxon>Fungi</taxon>
        <taxon>Dikarya</taxon>
        <taxon>Basidiomycota</taxon>
        <taxon>Agaricomycotina</taxon>
        <taxon>Tremellomycetes</taxon>
        <taxon>Trichosporonales</taxon>
        <taxon>Trichosporonaceae</taxon>
        <taxon>Trichosporon</taxon>
    </lineage>
</organism>
<dbReference type="RefSeq" id="XP_014179374.1">
    <property type="nucleotide sequence ID" value="XM_014323899.1"/>
</dbReference>
<dbReference type="GO" id="GO:0016740">
    <property type="term" value="F:transferase activity"/>
    <property type="evidence" value="ECO:0007669"/>
    <property type="project" value="TreeGrafter"/>
</dbReference>
<dbReference type="OrthoDB" id="1470350at2759"/>
<protein>
    <recommendedName>
        <fullName evidence="2">Metallo-beta-lactamase domain-containing protein</fullName>
    </recommendedName>
</protein>
<dbReference type="AlphaFoldDB" id="J4UBT4"/>
<dbReference type="PANTHER" id="PTHR13754:SF13">
    <property type="entry name" value="METALLO-BETA-LACTAMASE SUPERFAMILY PROTEIN (AFU_ORTHOLOGUE AFUA_3G07630)"/>
    <property type="match status" value="1"/>
</dbReference>
<dbReference type="GeneID" id="25986151"/>
<comment type="caution">
    <text evidence="3">The sequence shown here is derived from an EMBL/GenBank/DDBJ whole genome shotgun (WGS) entry which is preliminary data.</text>
</comment>
<evidence type="ECO:0000259" key="2">
    <source>
        <dbReference type="Pfam" id="PF00753"/>
    </source>
</evidence>
<dbReference type="HOGENOM" id="CLU_036012_2_0_1"/>
<dbReference type="InterPro" id="IPR001279">
    <property type="entry name" value="Metallo-B-lactamas"/>
</dbReference>
<gene>
    <name evidence="3" type="ORF">A1Q1_02638</name>
</gene>
<dbReference type="SUPFAM" id="SSF56281">
    <property type="entry name" value="Metallo-hydrolase/oxidoreductase"/>
    <property type="match status" value="1"/>
</dbReference>
<dbReference type="KEGG" id="tasa:A1Q1_02638"/>